<reference evidence="1" key="2">
    <citation type="journal article" date="2015" name="Data Brief">
        <title>Shoot transcriptome of the giant reed, Arundo donax.</title>
        <authorList>
            <person name="Barrero R.A."/>
            <person name="Guerrero F.D."/>
            <person name="Moolhuijzen P."/>
            <person name="Goolsby J.A."/>
            <person name="Tidwell J."/>
            <person name="Bellgard S.E."/>
            <person name="Bellgard M.I."/>
        </authorList>
    </citation>
    <scope>NUCLEOTIDE SEQUENCE</scope>
    <source>
        <tissue evidence="1">Shoot tissue taken approximately 20 cm above the soil surface</tissue>
    </source>
</reference>
<proteinExistence type="predicted"/>
<dbReference type="EMBL" id="GBRH01166832">
    <property type="protein sequence ID" value="JAE31064.1"/>
    <property type="molecule type" value="Transcribed_RNA"/>
</dbReference>
<reference evidence="1" key="1">
    <citation type="submission" date="2014-09" db="EMBL/GenBank/DDBJ databases">
        <authorList>
            <person name="Magalhaes I.L.F."/>
            <person name="Oliveira U."/>
            <person name="Santos F.R."/>
            <person name="Vidigal T.H.D.A."/>
            <person name="Brescovit A.D."/>
            <person name="Santos A.J."/>
        </authorList>
    </citation>
    <scope>NUCLEOTIDE SEQUENCE</scope>
    <source>
        <tissue evidence="1">Shoot tissue taken approximately 20 cm above the soil surface</tissue>
    </source>
</reference>
<dbReference type="AlphaFoldDB" id="A0A0A9H5J0"/>
<name>A0A0A9H5J0_ARUDO</name>
<organism evidence="1">
    <name type="scientific">Arundo donax</name>
    <name type="common">Giant reed</name>
    <name type="synonym">Donax arundinaceus</name>
    <dbReference type="NCBI Taxonomy" id="35708"/>
    <lineage>
        <taxon>Eukaryota</taxon>
        <taxon>Viridiplantae</taxon>
        <taxon>Streptophyta</taxon>
        <taxon>Embryophyta</taxon>
        <taxon>Tracheophyta</taxon>
        <taxon>Spermatophyta</taxon>
        <taxon>Magnoliopsida</taxon>
        <taxon>Liliopsida</taxon>
        <taxon>Poales</taxon>
        <taxon>Poaceae</taxon>
        <taxon>PACMAD clade</taxon>
        <taxon>Arundinoideae</taxon>
        <taxon>Arundineae</taxon>
        <taxon>Arundo</taxon>
    </lineage>
</organism>
<protein>
    <submittedName>
        <fullName evidence="1">Uncharacterized protein</fullName>
    </submittedName>
</protein>
<accession>A0A0A9H5J0</accession>
<sequence length="58" mass="6390">MLLIICRNCIGATFRIGANFGLSVLGSYNAKILYLVHNVALNICLRSEMASRPVYVCI</sequence>
<evidence type="ECO:0000313" key="1">
    <source>
        <dbReference type="EMBL" id="JAE31064.1"/>
    </source>
</evidence>